<gene>
    <name evidence="1" type="ORF">WA026_003809</name>
</gene>
<dbReference type="EMBL" id="JARQZJ010000061">
    <property type="protein sequence ID" value="KAK9878991.1"/>
    <property type="molecule type" value="Genomic_DNA"/>
</dbReference>
<accession>A0AAW1UE16</accession>
<keyword evidence="2" id="KW-1185">Reference proteome</keyword>
<proteinExistence type="predicted"/>
<protein>
    <submittedName>
        <fullName evidence="1">Uncharacterized protein</fullName>
    </submittedName>
</protein>
<evidence type="ECO:0000313" key="2">
    <source>
        <dbReference type="Proteomes" id="UP001431783"/>
    </source>
</evidence>
<sequence length="101" mass="11774">MVCRKLVMAADYCSPCRLHPVPNEVLFVGKIIGAKEYYCDCLRKFMCRPNVKSNSSLYGILKTRQNINSIEFLSGTDVQYNRIYSEQFQPLLFRIEIFSCF</sequence>
<evidence type="ECO:0000313" key="1">
    <source>
        <dbReference type="EMBL" id="KAK9878991.1"/>
    </source>
</evidence>
<reference evidence="1 2" key="1">
    <citation type="submission" date="2023-03" db="EMBL/GenBank/DDBJ databases">
        <title>Genome insight into feeding habits of ladybird beetles.</title>
        <authorList>
            <person name="Li H.-S."/>
            <person name="Huang Y.-H."/>
            <person name="Pang H."/>
        </authorList>
    </citation>
    <scope>NUCLEOTIDE SEQUENCE [LARGE SCALE GENOMIC DNA]</scope>
    <source>
        <strain evidence="1">SYSU_2023b</strain>
        <tissue evidence="1">Whole body</tissue>
    </source>
</reference>
<dbReference type="AlphaFoldDB" id="A0AAW1UE16"/>
<organism evidence="1 2">
    <name type="scientific">Henosepilachna vigintioctopunctata</name>
    <dbReference type="NCBI Taxonomy" id="420089"/>
    <lineage>
        <taxon>Eukaryota</taxon>
        <taxon>Metazoa</taxon>
        <taxon>Ecdysozoa</taxon>
        <taxon>Arthropoda</taxon>
        <taxon>Hexapoda</taxon>
        <taxon>Insecta</taxon>
        <taxon>Pterygota</taxon>
        <taxon>Neoptera</taxon>
        <taxon>Endopterygota</taxon>
        <taxon>Coleoptera</taxon>
        <taxon>Polyphaga</taxon>
        <taxon>Cucujiformia</taxon>
        <taxon>Coccinelloidea</taxon>
        <taxon>Coccinellidae</taxon>
        <taxon>Epilachninae</taxon>
        <taxon>Epilachnini</taxon>
        <taxon>Henosepilachna</taxon>
    </lineage>
</organism>
<dbReference type="Proteomes" id="UP001431783">
    <property type="component" value="Unassembled WGS sequence"/>
</dbReference>
<name>A0AAW1UE16_9CUCU</name>
<comment type="caution">
    <text evidence="1">The sequence shown here is derived from an EMBL/GenBank/DDBJ whole genome shotgun (WGS) entry which is preliminary data.</text>
</comment>